<comment type="caution">
    <text evidence="1">The sequence shown here is derived from an EMBL/GenBank/DDBJ whole genome shotgun (WGS) entry which is preliminary data.</text>
</comment>
<proteinExistence type="predicted"/>
<dbReference type="EMBL" id="BJWL01000094">
    <property type="protein sequence ID" value="GFS29623.1"/>
    <property type="molecule type" value="Genomic_DNA"/>
</dbReference>
<keyword evidence="2" id="KW-1185">Reference proteome</keyword>
<reference evidence="2" key="1">
    <citation type="submission" date="2019-07" db="EMBL/GenBank/DDBJ databases">
        <title>De Novo Assembly of kiwifruit Actinidia rufa.</title>
        <authorList>
            <person name="Sugita-Konishi S."/>
            <person name="Sato K."/>
            <person name="Mori E."/>
            <person name="Abe Y."/>
            <person name="Kisaki G."/>
            <person name="Hamano K."/>
            <person name="Suezawa K."/>
            <person name="Otani M."/>
            <person name="Fukuda T."/>
            <person name="Manabe T."/>
            <person name="Gomi K."/>
            <person name="Tabuchi M."/>
            <person name="Akimitsu K."/>
            <person name="Kataoka I."/>
        </authorList>
    </citation>
    <scope>NUCLEOTIDE SEQUENCE [LARGE SCALE GENOMIC DNA]</scope>
    <source>
        <strain evidence="2">cv. Fuchu</strain>
    </source>
</reference>
<protein>
    <submittedName>
        <fullName evidence="1">Uncharacterized protein</fullName>
    </submittedName>
</protein>
<gene>
    <name evidence="1" type="ORF">Acr_00g0007550</name>
</gene>
<accession>A0A7J0DA27</accession>
<evidence type="ECO:0000313" key="2">
    <source>
        <dbReference type="Proteomes" id="UP000585474"/>
    </source>
</evidence>
<evidence type="ECO:0000313" key="1">
    <source>
        <dbReference type="EMBL" id="GFS29623.1"/>
    </source>
</evidence>
<organism evidence="1 2">
    <name type="scientific">Actinidia rufa</name>
    <dbReference type="NCBI Taxonomy" id="165716"/>
    <lineage>
        <taxon>Eukaryota</taxon>
        <taxon>Viridiplantae</taxon>
        <taxon>Streptophyta</taxon>
        <taxon>Embryophyta</taxon>
        <taxon>Tracheophyta</taxon>
        <taxon>Spermatophyta</taxon>
        <taxon>Magnoliopsida</taxon>
        <taxon>eudicotyledons</taxon>
        <taxon>Gunneridae</taxon>
        <taxon>Pentapetalae</taxon>
        <taxon>asterids</taxon>
        <taxon>Ericales</taxon>
        <taxon>Actinidiaceae</taxon>
        <taxon>Actinidia</taxon>
    </lineage>
</organism>
<name>A0A7J0DA27_9ERIC</name>
<dbReference type="Proteomes" id="UP000585474">
    <property type="component" value="Unassembled WGS sequence"/>
</dbReference>
<dbReference type="AlphaFoldDB" id="A0A7J0DA27"/>
<sequence length="53" mass="5930">MAQLINMYQQQGEIYSPPNQIVSWSFRRKSSLCWVDVVDSGAGFSNTGAKGYL</sequence>